<organism evidence="3 4">
    <name type="scientific">Elysia chlorotica</name>
    <name type="common">Eastern emerald elysia</name>
    <name type="synonym">Sea slug</name>
    <dbReference type="NCBI Taxonomy" id="188477"/>
    <lineage>
        <taxon>Eukaryota</taxon>
        <taxon>Metazoa</taxon>
        <taxon>Spiralia</taxon>
        <taxon>Lophotrochozoa</taxon>
        <taxon>Mollusca</taxon>
        <taxon>Gastropoda</taxon>
        <taxon>Heterobranchia</taxon>
        <taxon>Euthyneura</taxon>
        <taxon>Panpulmonata</taxon>
        <taxon>Sacoglossa</taxon>
        <taxon>Placobranchoidea</taxon>
        <taxon>Plakobranchidae</taxon>
        <taxon>Elysia</taxon>
    </lineage>
</organism>
<evidence type="ECO:0000313" key="4">
    <source>
        <dbReference type="Proteomes" id="UP000271974"/>
    </source>
</evidence>
<evidence type="ECO:0000256" key="1">
    <source>
        <dbReference type="SAM" id="MobiDB-lite"/>
    </source>
</evidence>
<sequence>MAEQRNAGVAYLGEYRTHNMYTTDVLAANCSAGSQWAWLAFGECLLRPSHILGYWLGIFSTPLWIIGSFWSFRYMHRVFGARVIRYVLLALTTDVLSLTGAVLSMETVLLIIFGFVSVVVDCFVLLAFVIAFLKRRRKTSKARYMEVNNAPPERKRELPGPVTKSPSRWCCVLGCTLVLTGLLMLIVLVSGQFGSDASSAEVDVPTASPQGHLDNKSWLYSEKCRDAHNDDNEDDDKDDDDDDVILESEDNKLLKSSESDGSRAGSLLPARLTMPGMRRSSVASHRLSDKTGPCTFWPMPVSRGRPRICSFETGSSTESESSMSQIHEIEFFSLFVKSQLELRLLHMSSHPDPSVPTADQLYRDRRCSIPRIVVQHSGSQSPPSRPSRLALSGLRMSTVNDTSPESTNQRVRSWVSQHTPEQEAVPLPSLTLTLNLDTSRSLNSPTAPDAEIEEGISMLMSGRHETCSNSPSPGSLGGARFGHHLGAHVMVPRKNSL</sequence>
<feature type="transmembrane region" description="Helical" evidence="2">
    <location>
        <begin position="109"/>
        <end position="133"/>
    </location>
</feature>
<feature type="transmembrane region" description="Helical" evidence="2">
    <location>
        <begin position="51"/>
        <end position="71"/>
    </location>
</feature>
<feature type="region of interest" description="Disordered" evidence="1">
    <location>
        <begin position="398"/>
        <end position="427"/>
    </location>
</feature>
<feature type="transmembrane region" description="Helical" evidence="2">
    <location>
        <begin position="169"/>
        <end position="189"/>
    </location>
</feature>
<gene>
    <name evidence="3" type="ORF">EGW08_005454</name>
</gene>
<feature type="region of interest" description="Disordered" evidence="1">
    <location>
        <begin position="248"/>
        <end position="275"/>
    </location>
</feature>
<feature type="compositionally biased region" description="Polar residues" evidence="1">
    <location>
        <begin position="398"/>
        <end position="419"/>
    </location>
</feature>
<dbReference type="AlphaFoldDB" id="A0A433TYY7"/>
<keyword evidence="2" id="KW-0812">Transmembrane</keyword>
<evidence type="ECO:0000256" key="2">
    <source>
        <dbReference type="SAM" id="Phobius"/>
    </source>
</evidence>
<feature type="transmembrane region" description="Helical" evidence="2">
    <location>
        <begin position="83"/>
        <end position="103"/>
    </location>
</feature>
<keyword evidence="2" id="KW-1133">Transmembrane helix</keyword>
<proteinExistence type="predicted"/>
<dbReference type="EMBL" id="RQTK01000128">
    <property type="protein sequence ID" value="RUS86794.1"/>
    <property type="molecule type" value="Genomic_DNA"/>
</dbReference>
<dbReference type="OrthoDB" id="6129522at2759"/>
<dbReference type="Proteomes" id="UP000271974">
    <property type="component" value="Unassembled WGS sequence"/>
</dbReference>
<accession>A0A433TYY7</accession>
<name>A0A433TYY7_ELYCH</name>
<protein>
    <submittedName>
        <fullName evidence="3">Uncharacterized protein</fullName>
    </submittedName>
</protein>
<keyword evidence="4" id="KW-1185">Reference proteome</keyword>
<keyword evidence="2" id="KW-0472">Membrane</keyword>
<comment type="caution">
    <text evidence="3">The sequence shown here is derived from an EMBL/GenBank/DDBJ whole genome shotgun (WGS) entry which is preliminary data.</text>
</comment>
<evidence type="ECO:0000313" key="3">
    <source>
        <dbReference type="EMBL" id="RUS86794.1"/>
    </source>
</evidence>
<feature type="compositionally biased region" description="Basic and acidic residues" evidence="1">
    <location>
        <begin position="249"/>
        <end position="261"/>
    </location>
</feature>
<reference evidence="3 4" key="1">
    <citation type="submission" date="2019-01" db="EMBL/GenBank/DDBJ databases">
        <title>A draft genome assembly of the solar-powered sea slug Elysia chlorotica.</title>
        <authorList>
            <person name="Cai H."/>
            <person name="Li Q."/>
            <person name="Fang X."/>
            <person name="Li J."/>
            <person name="Curtis N.E."/>
            <person name="Altenburger A."/>
            <person name="Shibata T."/>
            <person name="Feng M."/>
            <person name="Maeda T."/>
            <person name="Schwartz J.A."/>
            <person name="Shigenobu S."/>
            <person name="Lundholm N."/>
            <person name="Nishiyama T."/>
            <person name="Yang H."/>
            <person name="Hasebe M."/>
            <person name="Li S."/>
            <person name="Pierce S.K."/>
            <person name="Wang J."/>
        </authorList>
    </citation>
    <scope>NUCLEOTIDE SEQUENCE [LARGE SCALE GENOMIC DNA]</scope>
    <source>
        <strain evidence="3">EC2010</strain>
        <tissue evidence="3">Whole organism of an adult</tissue>
    </source>
</reference>